<name>A0A6P8H7S7_ACTTE</name>
<dbReference type="KEGG" id="aten:116286408"/>
<evidence type="ECO:0000256" key="2">
    <source>
        <dbReference type="ARBA" id="ARBA00023157"/>
    </source>
</evidence>
<dbReference type="PANTHER" id="PTHR16146">
    <property type="entry name" value="INTELECTIN"/>
    <property type="match status" value="1"/>
</dbReference>
<evidence type="ECO:0000256" key="3">
    <source>
        <dbReference type="SAM" id="SignalP"/>
    </source>
</evidence>
<evidence type="ECO:0000259" key="4">
    <source>
        <dbReference type="PROSITE" id="PS50948"/>
    </source>
</evidence>
<sequence>MFAHVIITLLSCVTHVTSEFQCQGTCYSGSFPKNNQVIKGKHLRGYSYKNITTDVPHTCFSSCINDCRCKAFQMKDVRCELLDEDKTSKAADFVDETGYVYYDLQQTLYKGNPSSFVIPNDCSNGCCQNQPCLNGGTCKEKCQHPRTKFNCKCTTQYHGRVCEKKVASCWDILKSAPEGPRPDKGVYNITLTNTNITVPVYCLFDQKLVWTLIESFSLENLQLYVEKAFHQDFSRNVDAPDKWKDYRLSLDMMKYIRSKAVMFRATCEYPNRPSNHLLTDSLLGYLSDYDLINGGDVEGKCFKFAYINIRGQEFFNITTAVWHKLNTHQIHLDCHAAPCGNLKLIDSVAEDDCFGKYNPIRRELSKCTATQQSTTQWWLGEQQ</sequence>
<comment type="similarity">
    <text evidence="1">Belongs to the EGF domain peptide family.</text>
</comment>
<dbReference type="InterPro" id="IPR000742">
    <property type="entry name" value="EGF"/>
</dbReference>
<dbReference type="SUPFAM" id="SSF57414">
    <property type="entry name" value="Hairpin loop containing domain-like"/>
    <property type="match status" value="1"/>
</dbReference>
<keyword evidence="3" id="KW-0732">Signal</keyword>
<dbReference type="PROSITE" id="PS50948">
    <property type="entry name" value="PAN"/>
    <property type="match status" value="1"/>
</dbReference>
<dbReference type="GO" id="GO:0005615">
    <property type="term" value="C:extracellular space"/>
    <property type="evidence" value="ECO:0007669"/>
    <property type="project" value="TreeGrafter"/>
</dbReference>
<dbReference type="RefSeq" id="XP_031548787.1">
    <property type="nucleotide sequence ID" value="XM_031692927.1"/>
</dbReference>
<dbReference type="Pfam" id="PF00024">
    <property type="entry name" value="PAN_1"/>
    <property type="match status" value="1"/>
</dbReference>
<feature type="chain" id="PRO_5027640006" evidence="3">
    <location>
        <begin position="19"/>
        <end position="383"/>
    </location>
</feature>
<reference evidence="6" key="1">
    <citation type="submission" date="2025-08" db="UniProtKB">
        <authorList>
            <consortium name="RefSeq"/>
        </authorList>
    </citation>
    <scope>IDENTIFICATION</scope>
    <source>
        <tissue evidence="6">Tentacle</tissue>
    </source>
</reference>
<gene>
    <name evidence="6" type="primary">LOC116286408</name>
</gene>
<evidence type="ECO:0000256" key="1">
    <source>
        <dbReference type="ARBA" id="ARBA00006373"/>
    </source>
</evidence>
<evidence type="ECO:0000313" key="6">
    <source>
        <dbReference type="RefSeq" id="XP_031548787.1"/>
    </source>
</evidence>
<dbReference type="PANTHER" id="PTHR16146:SF42">
    <property type="entry name" value="APPLE DOMAIN-CONTAINING PROTEIN"/>
    <property type="match status" value="1"/>
</dbReference>
<feature type="signal peptide" evidence="3">
    <location>
        <begin position="1"/>
        <end position="18"/>
    </location>
</feature>
<dbReference type="InParanoid" id="A0A6P8H7S7"/>
<dbReference type="OrthoDB" id="5945029at2759"/>
<accession>A0A6P8H7S7</accession>
<feature type="domain" description="Apple" evidence="4">
    <location>
        <begin position="26"/>
        <end position="106"/>
    </location>
</feature>
<keyword evidence="2" id="KW-1015">Disulfide bond</keyword>
<protein>
    <submittedName>
        <fullName evidence="6">Uncharacterized protein LOC116286408</fullName>
    </submittedName>
</protein>
<dbReference type="GeneID" id="116286408"/>
<dbReference type="Proteomes" id="UP000515163">
    <property type="component" value="Unplaced"/>
</dbReference>
<dbReference type="Gene3D" id="2.10.25.10">
    <property type="entry name" value="Laminin"/>
    <property type="match status" value="1"/>
</dbReference>
<dbReference type="PROSITE" id="PS00022">
    <property type="entry name" value="EGF_1"/>
    <property type="match status" value="1"/>
</dbReference>
<dbReference type="SUPFAM" id="SSF57196">
    <property type="entry name" value="EGF/Laminin"/>
    <property type="match status" value="1"/>
</dbReference>
<proteinExistence type="inferred from homology"/>
<dbReference type="InterPro" id="IPR003609">
    <property type="entry name" value="Pan_app"/>
</dbReference>
<dbReference type="AlphaFoldDB" id="A0A6P8H7S7"/>
<keyword evidence="5" id="KW-1185">Reference proteome</keyword>
<dbReference type="GO" id="GO:0070492">
    <property type="term" value="F:oligosaccharide binding"/>
    <property type="evidence" value="ECO:0007669"/>
    <property type="project" value="TreeGrafter"/>
</dbReference>
<evidence type="ECO:0000313" key="5">
    <source>
        <dbReference type="Proteomes" id="UP000515163"/>
    </source>
</evidence>
<organism evidence="5 6">
    <name type="scientific">Actinia tenebrosa</name>
    <name type="common">Australian red waratah sea anemone</name>
    <dbReference type="NCBI Taxonomy" id="6105"/>
    <lineage>
        <taxon>Eukaryota</taxon>
        <taxon>Metazoa</taxon>
        <taxon>Cnidaria</taxon>
        <taxon>Anthozoa</taxon>
        <taxon>Hexacorallia</taxon>
        <taxon>Actiniaria</taxon>
        <taxon>Actiniidae</taxon>
        <taxon>Actinia</taxon>
    </lineage>
</organism>